<comment type="caution">
    <text evidence="1">The sequence shown here is derived from an EMBL/GenBank/DDBJ whole genome shotgun (WGS) entry which is preliminary data.</text>
</comment>
<protein>
    <submittedName>
        <fullName evidence="1">Uncharacterized protein</fullName>
    </submittedName>
</protein>
<proteinExistence type="predicted"/>
<organism evidence="1">
    <name type="scientific">marine sediment metagenome</name>
    <dbReference type="NCBI Taxonomy" id="412755"/>
    <lineage>
        <taxon>unclassified sequences</taxon>
        <taxon>metagenomes</taxon>
        <taxon>ecological metagenomes</taxon>
    </lineage>
</organism>
<name>A0A0F9CAS0_9ZZZZ</name>
<sequence>MNIQIIPGVNFDAQLKNGVLKEATRLIGVKALVNFPAIKAEIGQLLIRVFLKTEVVRSLLGGGSTDLSAHLGLRPGEAAGLVDGMKNILQSSVSMVTSTKRERVVQIRAVEADFGAFRTLPSASHINRRSGILIPVIDWMLIDPDIDIGQAAYDIVFSGDFGGKFDATIQQGSRSRKAIMVALETLSGGSSYVLPAILRQSGGKNFIEAALRQQGVVNEIGKILFKRLR</sequence>
<evidence type="ECO:0000313" key="1">
    <source>
        <dbReference type="EMBL" id="KKL23477.1"/>
    </source>
</evidence>
<dbReference type="EMBL" id="LAZR01036960">
    <property type="protein sequence ID" value="KKL23477.1"/>
    <property type="molecule type" value="Genomic_DNA"/>
</dbReference>
<dbReference type="AlphaFoldDB" id="A0A0F9CAS0"/>
<gene>
    <name evidence="1" type="ORF">LCGC14_2424990</name>
</gene>
<accession>A0A0F9CAS0</accession>
<reference evidence="1" key="1">
    <citation type="journal article" date="2015" name="Nature">
        <title>Complex archaea that bridge the gap between prokaryotes and eukaryotes.</title>
        <authorList>
            <person name="Spang A."/>
            <person name="Saw J.H."/>
            <person name="Jorgensen S.L."/>
            <person name="Zaremba-Niedzwiedzka K."/>
            <person name="Martijn J."/>
            <person name="Lind A.E."/>
            <person name="van Eijk R."/>
            <person name="Schleper C."/>
            <person name="Guy L."/>
            <person name="Ettema T.J."/>
        </authorList>
    </citation>
    <scope>NUCLEOTIDE SEQUENCE</scope>
</reference>